<comment type="similarity">
    <text evidence="2 5">Belongs to the RRF family.</text>
</comment>
<dbReference type="Gene3D" id="3.30.1360.40">
    <property type="match status" value="1"/>
</dbReference>
<dbReference type="InterPro" id="IPR036191">
    <property type="entry name" value="RRF_sf"/>
</dbReference>
<evidence type="ECO:0000313" key="8">
    <source>
        <dbReference type="EMBL" id="VYT23004.1"/>
    </source>
</evidence>
<dbReference type="FunFam" id="1.10.132.20:FF:000001">
    <property type="entry name" value="Ribosome-recycling factor"/>
    <property type="match status" value="1"/>
</dbReference>
<dbReference type="SUPFAM" id="SSF55194">
    <property type="entry name" value="Ribosome recycling factor, RRF"/>
    <property type="match status" value="1"/>
</dbReference>
<sequence>MATDERIQVYEHKMTKTLEGLTKELVTIRAGRANPHILDKLTVDYYGTPTPLQQVANITVPEARMIQIQPWEASLIKEISKAILSSDLNLNPNSDGKIIRLVLPELTEERRKELVKDVKKKGEAAKVAVRNVRRDANDAFKKLAKQDVSEDEIKELEEQIQKITDKFVKEIEKAVEEKSKEILTV</sequence>
<dbReference type="Gene3D" id="1.10.132.20">
    <property type="entry name" value="Ribosome-recycling factor"/>
    <property type="match status" value="1"/>
</dbReference>
<dbReference type="AlphaFoldDB" id="A0A6N2UXX7"/>
<evidence type="ECO:0000256" key="2">
    <source>
        <dbReference type="ARBA" id="ARBA00005912"/>
    </source>
</evidence>
<dbReference type="NCBIfam" id="TIGR00496">
    <property type="entry name" value="frr"/>
    <property type="match status" value="1"/>
</dbReference>
<dbReference type="PANTHER" id="PTHR20982">
    <property type="entry name" value="RIBOSOME RECYCLING FACTOR"/>
    <property type="match status" value="1"/>
</dbReference>
<keyword evidence="4 5" id="KW-0648">Protein biosynthesis</keyword>
<dbReference type="HAMAP" id="MF_00040">
    <property type="entry name" value="RRF"/>
    <property type="match status" value="1"/>
</dbReference>
<proteinExistence type="inferred from homology"/>
<dbReference type="Pfam" id="PF01765">
    <property type="entry name" value="RRF"/>
    <property type="match status" value="1"/>
</dbReference>
<dbReference type="InterPro" id="IPR023584">
    <property type="entry name" value="Ribosome_recyc_fac_dom"/>
</dbReference>
<evidence type="ECO:0000256" key="6">
    <source>
        <dbReference type="SAM" id="Coils"/>
    </source>
</evidence>
<dbReference type="FunFam" id="3.30.1360.40:FF:000001">
    <property type="entry name" value="Ribosome-recycling factor"/>
    <property type="match status" value="1"/>
</dbReference>
<feature type="domain" description="Ribosome recycling factor" evidence="7">
    <location>
        <begin position="21"/>
        <end position="183"/>
    </location>
</feature>
<dbReference type="GO" id="GO:0043023">
    <property type="term" value="F:ribosomal large subunit binding"/>
    <property type="evidence" value="ECO:0007669"/>
    <property type="project" value="TreeGrafter"/>
</dbReference>
<feature type="coiled-coil region" evidence="6">
    <location>
        <begin position="146"/>
        <end position="173"/>
    </location>
</feature>
<protein>
    <recommendedName>
        <fullName evidence="5">Ribosome-recycling factor</fullName>
        <shortName evidence="5">RRF</shortName>
    </recommendedName>
    <alternativeName>
        <fullName evidence="5">Ribosome-releasing factor</fullName>
    </alternativeName>
</protein>
<evidence type="ECO:0000256" key="1">
    <source>
        <dbReference type="ARBA" id="ARBA00004496"/>
    </source>
</evidence>
<dbReference type="GO" id="GO:0006415">
    <property type="term" value="P:translational termination"/>
    <property type="evidence" value="ECO:0007669"/>
    <property type="project" value="UniProtKB-UniRule"/>
</dbReference>
<organism evidence="8">
    <name type="scientific">Blautia hansenii</name>
    <name type="common">Ruminococcus hansenii</name>
    <dbReference type="NCBI Taxonomy" id="1322"/>
    <lineage>
        <taxon>Bacteria</taxon>
        <taxon>Bacillati</taxon>
        <taxon>Bacillota</taxon>
        <taxon>Clostridia</taxon>
        <taxon>Lachnospirales</taxon>
        <taxon>Lachnospiraceae</taxon>
        <taxon>Blautia</taxon>
    </lineage>
</organism>
<gene>
    <name evidence="5 8" type="primary">frr</name>
    <name evidence="8" type="ORF">BHLFYP23_00739</name>
</gene>
<keyword evidence="6" id="KW-0175">Coiled coil</keyword>
<dbReference type="EMBL" id="CACRSY010000014">
    <property type="protein sequence ID" value="VYT23004.1"/>
    <property type="molecule type" value="Genomic_DNA"/>
</dbReference>
<evidence type="ECO:0000256" key="4">
    <source>
        <dbReference type="ARBA" id="ARBA00022917"/>
    </source>
</evidence>
<dbReference type="GO" id="GO:0005737">
    <property type="term" value="C:cytoplasm"/>
    <property type="evidence" value="ECO:0007669"/>
    <property type="project" value="UniProtKB-SubCell"/>
</dbReference>
<reference evidence="8" key="1">
    <citation type="submission" date="2019-11" db="EMBL/GenBank/DDBJ databases">
        <authorList>
            <person name="Feng L."/>
        </authorList>
    </citation>
    <scope>NUCLEOTIDE SEQUENCE</scope>
    <source>
        <strain evidence="8">BhanseniiLFYP23</strain>
    </source>
</reference>
<keyword evidence="3 5" id="KW-0963">Cytoplasm</keyword>
<name>A0A6N2UXX7_BLAHA</name>
<accession>A0A6N2UXX7</accession>
<dbReference type="RefSeq" id="WP_003021087.1">
    <property type="nucleotide sequence ID" value="NZ_CACRSY010000014.1"/>
</dbReference>
<dbReference type="PANTHER" id="PTHR20982:SF3">
    <property type="entry name" value="MITOCHONDRIAL RIBOSOME RECYCLING FACTOR PSEUDO 1"/>
    <property type="match status" value="1"/>
</dbReference>
<comment type="function">
    <text evidence="5">Responsible for the release of ribosomes from messenger RNA at the termination of protein biosynthesis. May increase the efficiency of translation by recycling ribosomes from one round of translation to another.</text>
</comment>
<evidence type="ECO:0000256" key="3">
    <source>
        <dbReference type="ARBA" id="ARBA00022490"/>
    </source>
</evidence>
<comment type="subcellular location">
    <subcellularLocation>
        <location evidence="1 5">Cytoplasm</location>
    </subcellularLocation>
</comment>
<evidence type="ECO:0000259" key="7">
    <source>
        <dbReference type="Pfam" id="PF01765"/>
    </source>
</evidence>
<dbReference type="CDD" id="cd00520">
    <property type="entry name" value="RRF"/>
    <property type="match status" value="1"/>
</dbReference>
<evidence type="ECO:0000256" key="5">
    <source>
        <dbReference type="HAMAP-Rule" id="MF_00040"/>
    </source>
</evidence>
<dbReference type="InterPro" id="IPR002661">
    <property type="entry name" value="Ribosome_recyc_fac"/>
</dbReference>